<evidence type="ECO:0000313" key="5">
    <source>
        <dbReference type="RefSeq" id="XP_033454804.1"/>
    </source>
</evidence>
<dbReference type="PANTHER" id="PTHR10073">
    <property type="entry name" value="DNA MISMATCH REPAIR PROTEIN MLH, PMS, MUTL"/>
    <property type="match status" value="1"/>
</dbReference>
<feature type="domain" description="MutL C-terminal dimerisation" evidence="3">
    <location>
        <begin position="721"/>
        <end position="945"/>
    </location>
</feature>
<dbReference type="PANTHER" id="PTHR10073:SF47">
    <property type="entry name" value="DNA MISMATCH REPAIR PROTEIN MLH3"/>
    <property type="match status" value="1"/>
</dbReference>
<organism evidence="5">
    <name type="scientific">Dissoconium aciculare CBS 342.82</name>
    <dbReference type="NCBI Taxonomy" id="1314786"/>
    <lineage>
        <taxon>Eukaryota</taxon>
        <taxon>Fungi</taxon>
        <taxon>Dikarya</taxon>
        <taxon>Ascomycota</taxon>
        <taxon>Pezizomycotina</taxon>
        <taxon>Dothideomycetes</taxon>
        <taxon>Dothideomycetidae</taxon>
        <taxon>Mycosphaerellales</taxon>
        <taxon>Dissoconiaceae</taxon>
        <taxon>Dissoconium</taxon>
    </lineage>
</organism>
<dbReference type="GO" id="GO:0140664">
    <property type="term" value="F:ATP-dependent DNA damage sensor activity"/>
    <property type="evidence" value="ECO:0007669"/>
    <property type="project" value="InterPro"/>
</dbReference>
<dbReference type="Gene3D" id="3.30.565.10">
    <property type="entry name" value="Histidine kinase-like ATPase, C-terminal domain"/>
    <property type="match status" value="1"/>
</dbReference>
<evidence type="ECO:0000256" key="2">
    <source>
        <dbReference type="SAM" id="MobiDB-lite"/>
    </source>
</evidence>
<reference evidence="5" key="1">
    <citation type="submission" date="2020-01" db="EMBL/GenBank/DDBJ databases">
        <authorList>
            <consortium name="DOE Joint Genome Institute"/>
            <person name="Haridas S."/>
            <person name="Albert R."/>
            <person name="Binder M."/>
            <person name="Bloem J."/>
            <person name="Labutti K."/>
            <person name="Salamov A."/>
            <person name="Andreopoulos B."/>
            <person name="Baker S.E."/>
            <person name="Barry K."/>
            <person name="Bills G."/>
            <person name="Bluhm B.H."/>
            <person name="Cannon C."/>
            <person name="Castanera R."/>
            <person name="Culley D.E."/>
            <person name="Daum C."/>
            <person name="Ezra D."/>
            <person name="Gonzalez J.B."/>
            <person name="Henrissat B."/>
            <person name="Kuo A."/>
            <person name="Liang C."/>
            <person name="Lipzen A."/>
            <person name="Lutzoni F."/>
            <person name="Magnuson J."/>
            <person name="Mondo S."/>
            <person name="Nolan M."/>
            <person name="Ohm R."/>
            <person name="Pangilinan J."/>
            <person name="Park H.-J."/>
            <person name="Ramirez L."/>
            <person name="Alfaro M."/>
            <person name="Sun H."/>
            <person name="Tritt A."/>
            <person name="Yoshinaga Y."/>
            <person name="Zwiers L.-H."/>
            <person name="Turgeon B.G."/>
            <person name="Goodwin S.B."/>
            <person name="Spatafora J.W."/>
            <person name="Crous P.W."/>
            <person name="Grigoriev I.V."/>
        </authorList>
    </citation>
    <scope>NUCLEOTIDE SEQUENCE</scope>
    <source>
        <strain evidence="5">CBS 342.82</strain>
    </source>
</reference>
<protein>
    <recommendedName>
        <fullName evidence="3">MutL C-terminal dimerisation domain-containing protein</fullName>
    </recommendedName>
</protein>
<reference evidence="5" key="2">
    <citation type="submission" date="2020-04" db="EMBL/GenBank/DDBJ databases">
        <authorList>
            <consortium name="NCBI Genome Project"/>
        </authorList>
    </citation>
    <scope>NUCLEOTIDE SEQUENCE</scope>
    <source>
        <strain evidence="5">CBS 342.82</strain>
    </source>
</reference>
<dbReference type="SUPFAM" id="SSF55874">
    <property type="entry name" value="ATPase domain of HSP90 chaperone/DNA topoisomerase II/histidine kinase"/>
    <property type="match status" value="1"/>
</dbReference>
<dbReference type="InterPro" id="IPR036890">
    <property type="entry name" value="HATPase_C_sf"/>
</dbReference>
<dbReference type="GO" id="GO:0006298">
    <property type="term" value="P:mismatch repair"/>
    <property type="evidence" value="ECO:0007669"/>
    <property type="project" value="InterPro"/>
</dbReference>
<keyword evidence="4" id="KW-1185">Reference proteome</keyword>
<dbReference type="Pfam" id="PF13589">
    <property type="entry name" value="HATPase_c_3"/>
    <property type="match status" value="1"/>
</dbReference>
<dbReference type="GO" id="GO:0005524">
    <property type="term" value="F:ATP binding"/>
    <property type="evidence" value="ECO:0007669"/>
    <property type="project" value="InterPro"/>
</dbReference>
<accession>A0A6J3LQ42</accession>
<dbReference type="InterPro" id="IPR038973">
    <property type="entry name" value="MutL/Mlh/Pms-like"/>
</dbReference>
<dbReference type="InterPro" id="IPR037198">
    <property type="entry name" value="MutL_C_sf"/>
</dbReference>
<comment type="similarity">
    <text evidence="1">Belongs to the DNA mismatch repair MutL/HexB family.</text>
</comment>
<dbReference type="InterPro" id="IPR042120">
    <property type="entry name" value="MutL_C_dimsub"/>
</dbReference>
<dbReference type="SMART" id="SM00853">
    <property type="entry name" value="MutL_C"/>
    <property type="match status" value="1"/>
</dbReference>
<evidence type="ECO:0000256" key="1">
    <source>
        <dbReference type="ARBA" id="ARBA00006082"/>
    </source>
</evidence>
<dbReference type="Proteomes" id="UP000504637">
    <property type="component" value="Unplaced"/>
</dbReference>
<dbReference type="GeneID" id="54363929"/>
<dbReference type="AlphaFoldDB" id="A0A6J3LQ42"/>
<gene>
    <name evidence="5" type="ORF">K489DRAFT_385537</name>
</gene>
<name>A0A6J3LQ42_9PEZI</name>
<dbReference type="SUPFAM" id="SSF118116">
    <property type="entry name" value="DNA mismatch repair protein MutL"/>
    <property type="match status" value="1"/>
</dbReference>
<dbReference type="OrthoDB" id="429932at2759"/>
<dbReference type="InterPro" id="IPR014790">
    <property type="entry name" value="MutL_C"/>
</dbReference>
<dbReference type="RefSeq" id="XP_033454804.1">
    <property type="nucleotide sequence ID" value="XM_033606129.1"/>
</dbReference>
<proteinExistence type="inferred from homology"/>
<evidence type="ECO:0000259" key="3">
    <source>
        <dbReference type="SMART" id="SM00853"/>
    </source>
</evidence>
<reference evidence="5" key="3">
    <citation type="submission" date="2025-08" db="UniProtKB">
        <authorList>
            <consortium name="RefSeq"/>
        </authorList>
    </citation>
    <scope>IDENTIFICATION</scope>
    <source>
        <strain evidence="5">CBS 342.82</strain>
    </source>
</reference>
<evidence type="ECO:0000313" key="4">
    <source>
        <dbReference type="Proteomes" id="UP000504637"/>
    </source>
</evidence>
<sequence>MKDDLRDTNRIQKLSDDAIRSIHSSKTIISEEDVAIALLENSLDAGATKVEITINRSRGSCAATDNGRGIPSYEFLEDGGLGKMYWTSKRDPSQSLEMHGANGTFLAQLGTLSLLKIRSVEENHFENNAIMMRNGKVLRRLSDTEANLPNGHGTSVMVTDLFGTMPVRLKQRALLTSKQLEDLWNLLKTRIVALVLAWPRPCSVRVQDEEGPARKLHLFSNNPNIPGELSSRNLKALNGTHSQYNPQDVLPVLFQAGLAPWDSRQSWTSISASSSMLHLKGMICSQPAPSKACQFISLGVRPLGTSTGHEDLYDCVNRTFAKSSFGNSSNHQKDETCDIRKTPGVRQERKSRAAAFNNRRGSVDKNVMFFVQLLTKNNASKSMFESESSTPMSNQLLLNLLKAAMAAWLERHHFIGTSGAQQDLARRTRSSNVFDAANKVSAEAKRSGEPSDVEPIHQTNVFKDKTIPSTHWSAIRFGIPTLSTRVEIGPESRNRSPTSKAKHLESSGLLAESISGTMAREELYEQAEVQEMALAYGTNSSSIPFEKVDRAVSNPHSLPSRAGLTHALRGHDGTLQWVDPISKLAYRINARTGVTIPQAPRNKVRGASSGVAVALRNDAQTVNCATESHTTSQTKVFSIQGDAAIVPSDEILTRWHNPVFQKQKEERITSAPCVDITLERACHLHLSPKLLPDSAHSVAARSTQANLAEKMCKAHFENAEVVGKVDRKFILCKIRDNSSFDDLGHDTLVLIDQHAASERIILEGLLGQYGTPTAGETTHSTEGAKFQTAVVGDYTSHASALNFEVSRTERELLQQYRAHFAAWGVSYELERHEDRVSGIQAETFGVGGETCLRVRKLPLVIVERCSSTPRLCIDMIRAEIWALHDGIRRPISQRQIEMAQSHCGQATTDLSAPLWTRYLSYCPQGMLDMLNSRACRSAIMFNDKLSQGECEDLVRRLVACVFPFVCAHGRRSMVPLNGMDMLGGNIC</sequence>
<dbReference type="GO" id="GO:0016887">
    <property type="term" value="F:ATP hydrolysis activity"/>
    <property type="evidence" value="ECO:0007669"/>
    <property type="project" value="InterPro"/>
</dbReference>
<dbReference type="GO" id="GO:0032300">
    <property type="term" value="C:mismatch repair complex"/>
    <property type="evidence" value="ECO:0007669"/>
    <property type="project" value="InterPro"/>
</dbReference>
<feature type="region of interest" description="Disordered" evidence="2">
    <location>
        <begin position="488"/>
        <end position="507"/>
    </location>
</feature>
<dbReference type="Gene3D" id="3.30.1540.20">
    <property type="entry name" value="MutL, C-terminal domain, dimerisation subdomain"/>
    <property type="match status" value="1"/>
</dbReference>